<protein>
    <submittedName>
        <fullName evidence="1">Uncharacterized protein</fullName>
    </submittedName>
</protein>
<evidence type="ECO:0000313" key="2">
    <source>
        <dbReference type="Proteomes" id="UP001139981"/>
    </source>
</evidence>
<comment type="caution">
    <text evidence="1">The sequence shown here is derived from an EMBL/GenBank/DDBJ whole genome shotgun (WGS) entry which is preliminary data.</text>
</comment>
<feature type="non-terminal residue" evidence="1">
    <location>
        <position position="1"/>
    </location>
</feature>
<dbReference type="EMBL" id="JANBVB010000478">
    <property type="protein sequence ID" value="KAJ2893929.1"/>
    <property type="molecule type" value="Genomic_DNA"/>
</dbReference>
<keyword evidence="2" id="KW-1185">Reference proteome</keyword>
<reference evidence="1" key="1">
    <citation type="submission" date="2022-07" db="EMBL/GenBank/DDBJ databases">
        <title>Phylogenomic reconstructions and comparative analyses of Kickxellomycotina fungi.</title>
        <authorList>
            <person name="Reynolds N.K."/>
            <person name="Stajich J.E."/>
            <person name="Barry K."/>
            <person name="Grigoriev I.V."/>
            <person name="Crous P."/>
            <person name="Smith M.E."/>
        </authorList>
    </citation>
    <scope>NUCLEOTIDE SEQUENCE</scope>
    <source>
        <strain evidence="1">CBS 190363</strain>
    </source>
</reference>
<sequence>LRRRLDAVNSNDAPVSDRQAVMELMMATTLKDVSILIKFDSWPARDVANVEFSELPKYAIGIVDHDPKKVSNIPKYHNLDQGIIAAYLQHNPDIAGQRPCCE</sequence>
<proteinExistence type="predicted"/>
<name>A0ACC1M3I2_9FUNG</name>
<evidence type="ECO:0000313" key="1">
    <source>
        <dbReference type="EMBL" id="KAJ2893929.1"/>
    </source>
</evidence>
<organism evidence="1 2">
    <name type="scientific">Coemansia aciculifera</name>
    <dbReference type="NCBI Taxonomy" id="417176"/>
    <lineage>
        <taxon>Eukaryota</taxon>
        <taxon>Fungi</taxon>
        <taxon>Fungi incertae sedis</taxon>
        <taxon>Zoopagomycota</taxon>
        <taxon>Kickxellomycotina</taxon>
        <taxon>Kickxellomycetes</taxon>
        <taxon>Kickxellales</taxon>
        <taxon>Kickxellaceae</taxon>
        <taxon>Coemansia</taxon>
    </lineage>
</organism>
<accession>A0ACC1M3I2</accession>
<gene>
    <name evidence="1" type="ORF">IWW38_002734</name>
</gene>
<dbReference type="Proteomes" id="UP001139981">
    <property type="component" value="Unassembled WGS sequence"/>
</dbReference>